<dbReference type="HOGENOM" id="CLU_002458_2_0_1"/>
<dbReference type="PANTHER" id="PTHR13018">
    <property type="entry name" value="PROBABLE MEMBRANE PROTEIN DUF221-RELATED"/>
    <property type="match status" value="1"/>
</dbReference>
<dbReference type="OrthoDB" id="1076608at2759"/>
<evidence type="ECO:0000256" key="2">
    <source>
        <dbReference type="ARBA" id="ARBA00007779"/>
    </source>
</evidence>
<feature type="domain" description="CSC1/OSCA1-like 7TM region" evidence="9">
    <location>
        <begin position="481"/>
        <end position="755"/>
    </location>
</feature>
<evidence type="ECO:0000256" key="6">
    <source>
        <dbReference type="ARBA" id="ARBA00023136"/>
    </source>
</evidence>
<evidence type="ECO:0000256" key="7">
    <source>
        <dbReference type="SAM" id="MobiDB-lite"/>
    </source>
</evidence>
<feature type="transmembrane region" description="Helical" evidence="8">
    <location>
        <begin position="771"/>
        <end position="788"/>
    </location>
</feature>
<keyword evidence="14" id="KW-1185">Reference proteome</keyword>
<sequence length="936" mass="102986">MEWLLDCRHFRDMNSCLLSGVETAKSASTSSFVTALVLNAAIFGIEIVAFTILRPRFKAIYEPRTLTPVKSKRVNELPRGLLAWPLAVFKADYEDIKAVNGMDAYFFVRFLRLMCKVFIPIWLISWVVLMPVTSVNTSVAGHSGLDIFVFGNVAKSQTDRYAAHIILVWLFTIWIWYNIKREMAHFITTRQQHLIAPVHALSVQAKTILVTGIPAKYLNEPALLKLYNHLPGGVKKIWLNRNLKELPAIYDRRAEASNKLESAENALLKMAAKIRAKKLKKEAKAAKKSGAPASTDDTPATDAEGRPLTHVSVDDPENNVSLAEKLVPQKKRPSHRLPLSFMPFALPFIGEKVDSINWARDQIVATNELLAKGRALIDSQSPGEALPPHPSDAESTGSNDGNETDKKSSKKAEKGAAPSQEYPPLNSAFITFNQQIAAHMAKNALNHHDPYRMTGRYAEVAPEDVIWGNLSLNAYEAKVRMLISYAATAGLIILWAIPVAFVGIVSNVHALCLKYSWLAWLCKLPSPVVGIIQGILPPVLLAVLMMLLPIVLRLLARFEGIPKRTGLELSLMTRFFIFQVIHSFLIITISSGIIAALPGLLSNPGQIPSLLAQNLPQASTFFLTYILLQGLSGTAGGFLQLVTLILYYVKLIILGSTPRSIYGLKYGVRTVAWGTLFPSITLLVVIGLGYSIIAPIINGFLVVTFALFYMLYKYLFLWVLEQPMSSDTGGLFFPKAINHIFVGLYVEQICLAALFFLSADQNGKHKAIPEGALMVVLIVFTFFFQTMINDSYGPLIHSLPLSLADRLGEEPTRASEGPRESEESRDAVVSEKKATIAADPEAQNSAGIGKSTNGKEAADDETDMKPREQPDYGFAHPAVSRPQRTVWMAKDTLGLSAEEAAANKERGIDVSTIDAEMDAKGNVTIQGPPPDEESRA</sequence>
<feature type="domain" description="CSC1/OSCA1-like cytosolic" evidence="12">
    <location>
        <begin position="206"/>
        <end position="379"/>
    </location>
</feature>
<dbReference type="Pfam" id="PF12621">
    <property type="entry name" value="PHM7_ext"/>
    <property type="match status" value="1"/>
</dbReference>
<feature type="region of interest" description="Disordered" evidence="7">
    <location>
        <begin position="379"/>
        <end position="422"/>
    </location>
</feature>
<dbReference type="InterPro" id="IPR045122">
    <property type="entry name" value="Csc1-like"/>
</dbReference>
<proteinExistence type="inferred from homology"/>
<evidence type="ECO:0000313" key="13">
    <source>
        <dbReference type="EMBL" id="KIM86780.1"/>
    </source>
</evidence>
<feature type="transmembrane region" description="Helical" evidence="8">
    <location>
        <begin position="699"/>
        <end position="720"/>
    </location>
</feature>
<evidence type="ECO:0000259" key="11">
    <source>
        <dbReference type="Pfam" id="PF13967"/>
    </source>
</evidence>
<keyword evidence="3" id="KW-0813">Transport</keyword>
<evidence type="ECO:0000313" key="14">
    <source>
        <dbReference type="Proteomes" id="UP000054166"/>
    </source>
</evidence>
<feature type="compositionally biased region" description="Basic and acidic residues" evidence="7">
    <location>
        <begin position="403"/>
        <end position="414"/>
    </location>
</feature>
<keyword evidence="4 8" id="KW-0812">Transmembrane</keyword>
<reference evidence="13 14" key="1">
    <citation type="submission" date="2014-04" db="EMBL/GenBank/DDBJ databases">
        <authorList>
            <consortium name="DOE Joint Genome Institute"/>
            <person name="Kuo A."/>
            <person name="Tarkka M."/>
            <person name="Buscot F."/>
            <person name="Kohler A."/>
            <person name="Nagy L.G."/>
            <person name="Floudas D."/>
            <person name="Copeland A."/>
            <person name="Barry K.W."/>
            <person name="Cichocki N."/>
            <person name="Veneault-Fourrey C."/>
            <person name="LaButti K."/>
            <person name="Lindquist E.A."/>
            <person name="Lipzen A."/>
            <person name="Lundell T."/>
            <person name="Morin E."/>
            <person name="Murat C."/>
            <person name="Sun H."/>
            <person name="Tunlid A."/>
            <person name="Henrissat B."/>
            <person name="Grigoriev I.V."/>
            <person name="Hibbett D.S."/>
            <person name="Martin F."/>
            <person name="Nordberg H.P."/>
            <person name="Cantor M.N."/>
            <person name="Hua S.X."/>
        </authorList>
    </citation>
    <scope>NUCLEOTIDE SEQUENCE [LARGE SCALE GENOMIC DNA]</scope>
    <source>
        <strain evidence="13 14">F 1598</strain>
    </source>
</reference>
<evidence type="ECO:0000259" key="10">
    <source>
        <dbReference type="Pfam" id="PF12621"/>
    </source>
</evidence>
<comment type="similarity">
    <text evidence="2">Belongs to the CSC1 (TC 1.A.17) family.</text>
</comment>
<protein>
    <recommendedName>
        <fullName evidence="15">DUF221-domain-containing protein</fullName>
    </recommendedName>
</protein>
<organism evidence="13 14">
    <name type="scientific">Piloderma croceum (strain F 1598)</name>
    <dbReference type="NCBI Taxonomy" id="765440"/>
    <lineage>
        <taxon>Eukaryota</taxon>
        <taxon>Fungi</taxon>
        <taxon>Dikarya</taxon>
        <taxon>Basidiomycota</taxon>
        <taxon>Agaricomycotina</taxon>
        <taxon>Agaricomycetes</taxon>
        <taxon>Agaricomycetidae</taxon>
        <taxon>Atheliales</taxon>
        <taxon>Atheliaceae</taxon>
        <taxon>Piloderma</taxon>
    </lineage>
</organism>
<dbReference type="EMBL" id="KN832981">
    <property type="protein sequence ID" value="KIM86780.1"/>
    <property type="molecule type" value="Genomic_DNA"/>
</dbReference>
<feature type="transmembrane region" description="Helical" evidence="8">
    <location>
        <begin position="161"/>
        <end position="179"/>
    </location>
</feature>
<feature type="compositionally biased region" description="Basic and acidic residues" evidence="7">
    <location>
        <begin position="809"/>
        <end position="834"/>
    </location>
</feature>
<feature type="domain" description="10TM putative phosphate transporter extracellular tail" evidence="10">
    <location>
        <begin position="864"/>
        <end position="931"/>
    </location>
</feature>
<evidence type="ECO:0008006" key="15">
    <source>
        <dbReference type="Google" id="ProtNLM"/>
    </source>
</evidence>
<feature type="transmembrane region" description="Helical" evidence="8">
    <location>
        <begin position="32"/>
        <end position="53"/>
    </location>
</feature>
<dbReference type="Proteomes" id="UP000054166">
    <property type="component" value="Unassembled WGS sequence"/>
</dbReference>
<feature type="region of interest" description="Disordered" evidence="7">
    <location>
        <begin position="809"/>
        <end position="884"/>
    </location>
</feature>
<dbReference type="InterPro" id="IPR027815">
    <property type="entry name" value="CSC1/OSCA1-like_cyt"/>
</dbReference>
<evidence type="ECO:0000259" key="9">
    <source>
        <dbReference type="Pfam" id="PF02714"/>
    </source>
</evidence>
<evidence type="ECO:0000259" key="12">
    <source>
        <dbReference type="Pfam" id="PF14703"/>
    </source>
</evidence>
<dbReference type="GO" id="GO:0005886">
    <property type="term" value="C:plasma membrane"/>
    <property type="evidence" value="ECO:0007669"/>
    <property type="project" value="TreeGrafter"/>
</dbReference>
<feature type="transmembrane region" description="Helical" evidence="8">
    <location>
        <begin position="670"/>
        <end position="693"/>
    </location>
</feature>
<evidence type="ECO:0000256" key="3">
    <source>
        <dbReference type="ARBA" id="ARBA00022448"/>
    </source>
</evidence>
<dbReference type="FunCoup" id="A0A0C3FS13">
    <property type="interactions" value="66"/>
</dbReference>
<keyword evidence="5 8" id="KW-1133">Transmembrane helix</keyword>
<feature type="domain" description="CSC1/OSCA1-like cytosolic" evidence="12">
    <location>
        <begin position="420"/>
        <end position="469"/>
    </location>
</feature>
<feature type="transmembrane region" description="Helical" evidence="8">
    <location>
        <begin position="482"/>
        <end position="508"/>
    </location>
</feature>
<gene>
    <name evidence="13" type="ORF">PILCRDRAFT_96105</name>
</gene>
<evidence type="ECO:0000256" key="1">
    <source>
        <dbReference type="ARBA" id="ARBA00004141"/>
    </source>
</evidence>
<keyword evidence="6 8" id="KW-0472">Membrane</keyword>
<accession>A0A0C3FS13</accession>
<dbReference type="Pfam" id="PF14703">
    <property type="entry name" value="PHM7_cyt"/>
    <property type="match status" value="2"/>
</dbReference>
<feature type="transmembrane region" description="Helical" evidence="8">
    <location>
        <begin position="621"/>
        <end position="649"/>
    </location>
</feature>
<dbReference type="GO" id="GO:0005227">
    <property type="term" value="F:calcium-activated cation channel activity"/>
    <property type="evidence" value="ECO:0007669"/>
    <property type="project" value="InterPro"/>
</dbReference>
<dbReference type="InterPro" id="IPR032880">
    <property type="entry name" value="CSC1/OSCA1-like_N"/>
</dbReference>
<reference evidence="14" key="2">
    <citation type="submission" date="2015-01" db="EMBL/GenBank/DDBJ databases">
        <title>Evolutionary Origins and Diversification of the Mycorrhizal Mutualists.</title>
        <authorList>
            <consortium name="DOE Joint Genome Institute"/>
            <consortium name="Mycorrhizal Genomics Consortium"/>
            <person name="Kohler A."/>
            <person name="Kuo A."/>
            <person name="Nagy L.G."/>
            <person name="Floudas D."/>
            <person name="Copeland A."/>
            <person name="Barry K.W."/>
            <person name="Cichocki N."/>
            <person name="Veneault-Fourrey C."/>
            <person name="LaButti K."/>
            <person name="Lindquist E.A."/>
            <person name="Lipzen A."/>
            <person name="Lundell T."/>
            <person name="Morin E."/>
            <person name="Murat C."/>
            <person name="Riley R."/>
            <person name="Ohm R."/>
            <person name="Sun H."/>
            <person name="Tunlid A."/>
            <person name="Henrissat B."/>
            <person name="Grigoriev I.V."/>
            <person name="Hibbett D.S."/>
            <person name="Martin F."/>
        </authorList>
    </citation>
    <scope>NUCLEOTIDE SEQUENCE [LARGE SCALE GENOMIC DNA]</scope>
    <source>
        <strain evidence="14">F 1598</strain>
    </source>
</reference>
<dbReference type="STRING" id="765440.A0A0C3FS13"/>
<evidence type="ECO:0000256" key="8">
    <source>
        <dbReference type="SAM" id="Phobius"/>
    </source>
</evidence>
<feature type="region of interest" description="Disordered" evidence="7">
    <location>
        <begin position="283"/>
        <end position="320"/>
    </location>
</feature>
<feature type="transmembrane region" description="Helical" evidence="8">
    <location>
        <begin position="576"/>
        <end position="601"/>
    </location>
</feature>
<feature type="transmembrane region" description="Helical" evidence="8">
    <location>
        <begin position="528"/>
        <end position="555"/>
    </location>
</feature>
<dbReference type="InParanoid" id="A0A0C3FS13"/>
<dbReference type="PANTHER" id="PTHR13018:SF143">
    <property type="entry name" value="CSC1_OSCA1-LIKE 7TM REGION DOMAIN-CONTAINING PROTEIN"/>
    <property type="match status" value="1"/>
</dbReference>
<dbReference type="Pfam" id="PF13967">
    <property type="entry name" value="RSN1_TM"/>
    <property type="match status" value="1"/>
</dbReference>
<dbReference type="Pfam" id="PF02714">
    <property type="entry name" value="RSN1_7TM"/>
    <property type="match status" value="1"/>
</dbReference>
<dbReference type="InterPro" id="IPR003864">
    <property type="entry name" value="CSC1/OSCA1-like_7TM"/>
</dbReference>
<dbReference type="InterPro" id="IPR022257">
    <property type="entry name" value="PHM7_ext"/>
</dbReference>
<feature type="transmembrane region" description="Helical" evidence="8">
    <location>
        <begin position="117"/>
        <end position="141"/>
    </location>
</feature>
<feature type="transmembrane region" description="Helical" evidence="8">
    <location>
        <begin position="740"/>
        <end position="759"/>
    </location>
</feature>
<dbReference type="AlphaFoldDB" id="A0A0C3FS13"/>
<feature type="compositionally biased region" description="Polar residues" evidence="7">
    <location>
        <begin position="842"/>
        <end position="854"/>
    </location>
</feature>
<evidence type="ECO:0000256" key="5">
    <source>
        <dbReference type="ARBA" id="ARBA00022989"/>
    </source>
</evidence>
<name>A0A0C3FS13_PILCF</name>
<feature type="domain" description="CSC1/OSCA1-like N-terminal transmembrane" evidence="11">
    <location>
        <begin position="31"/>
        <end position="182"/>
    </location>
</feature>
<evidence type="ECO:0000256" key="4">
    <source>
        <dbReference type="ARBA" id="ARBA00022692"/>
    </source>
</evidence>
<comment type="subcellular location">
    <subcellularLocation>
        <location evidence="1">Membrane</location>
        <topology evidence="1">Multi-pass membrane protein</topology>
    </subcellularLocation>
</comment>